<keyword evidence="3" id="KW-1185">Reference proteome</keyword>
<gene>
    <name evidence="2" type="ORF">A3196_04835</name>
</gene>
<dbReference type="InterPro" id="IPR001173">
    <property type="entry name" value="Glyco_trans_2-like"/>
</dbReference>
<dbReference type="OrthoDB" id="9771846at2"/>
<dbReference type="AlphaFoldDB" id="A0A1E2UN56"/>
<dbReference type="SUPFAM" id="SSF53448">
    <property type="entry name" value="Nucleotide-diphospho-sugar transferases"/>
    <property type="match status" value="1"/>
</dbReference>
<dbReference type="EMBL" id="LVJZ01000003">
    <property type="protein sequence ID" value="ODB96146.1"/>
    <property type="molecule type" value="Genomic_DNA"/>
</dbReference>
<dbReference type="CDD" id="cd04186">
    <property type="entry name" value="GT_2_like_c"/>
    <property type="match status" value="1"/>
</dbReference>
<protein>
    <recommendedName>
        <fullName evidence="1">Glycosyltransferase 2-like domain-containing protein</fullName>
    </recommendedName>
</protein>
<dbReference type="Gene3D" id="3.90.550.10">
    <property type="entry name" value="Spore Coat Polysaccharide Biosynthesis Protein SpsA, Chain A"/>
    <property type="match status" value="1"/>
</dbReference>
<dbReference type="Pfam" id="PF00535">
    <property type="entry name" value="Glycos_transf_2"/>
    <property type="match status" value="1"/>
</dbReference>
<reference evidence="2 3" key="1">
    <citation type="submission" date="2016-03" db="EMBL/GenBank/DDBJ databases">
        <title>Chemosynthetic sulphur-oxidizing symbionts of marine invertebrate animals are capable of nitrogen fixation.</title>
        <authorList>
            <person name="Petersen J.M."/>
            <person name="Kemper A."/>
            <person name="Gruber-Vodicka H."/>
            <person name="Cardini U."/>
            <person name="Geest Mvander."/>
            <person name="Kleiner M."/>
            <person name="Bulgheresi S."/>
            <person name="Fussmann M."/>
            <person name="Herbold C."/>
            <person name="Seah B.K.B."/>
            <person name="Antony C.Paul."/>
            <person name="Liu D."/>
            <person name="Belitz A."/>
            <person name="Weber M."/>
        </authorList>
    </citation>
    <scope>NUCLEOTIDE SEQUENCE [LARGE SCALE GENOMIC DNA]</scope>
    <source>
        <strain evidence="2">G_D</strain>
    </source>
</reference>
<dbReference type="PANTHER" id="PTHR43179">
    <property type="entry name" value="RHAMNOSYLTRANSFERASE WBBL"/>
    <property type="match status" value="1"/>
</dbReference>
<sequence>MKLVISIVYYDSRLDILRDTLQSIVSALDYTLAERSDLEATVVVVDNGSILSKVKQLVGQVVGARKYQWMVIGTGGNIGYGAAHNLVILNQESDYHLIINPDVEVVQDAFSEALNYMEKHPEVGLLSPYSEDPDGHKQYLCKRYPAVLDLFLRGFAPRTVKRYFSERLQEYEMRYEMDQHALSKEVMASGCFMFVRHSVLDKVRGFSPDFFVYFEDFDLSIRIAKQSIIAYVPEVRIVHGGGNASKKGLKHILMFAKSAFIFYHIHGWRWA</sequence>
<organism evidence="2 3">
    <name type="scientific">Candidatus Thiodiazotropha endoloripes</name>
    <dbReference type="NCBI Taxonomy" id="1818881"/>
    <lineage>
        <taxon>Bacteria</taxon>
        <taxon>Pseudomonadati</taxon>
        <taxon>Pseudomonadota</taxon>
        <taxon>Gammaproteobacteria</taxon>
        <taxon>Chromatiales</taxon>
        <taxon>Sedimenticolaceae</taxon>
        <taxon>Candidatus Thiodiazotropha</taxon>
    </lineage>
</organism>
<comment type="caution">
    <text evidence="2">The sequence shown here is derived from an EMBL/GenBank/DDBJ whole genome shotgun (WGS) entry which is preliminary data.</text>
</comment>
<accession>A0A1E2UN56</accession>
<evidence type="ECO:0000313" key="3">
    <source>
        <dbReference type="Proteomes" id="UP000094849"/>
    </source>
</evidence>
<proteinExistence type="predicted"/>
<evidence type="ECO:0000259" key="1">
    <source>
        <dbReference type="Pfam" id="PF00535"/>
    </source>
</evidence>
<evidence type="ECO:0000313" key="2">
    <source>
        <dbReference type="EMBL" id="ODB96146.1"/>
    </source>
</evidence>
<dbReference type="RefSeq" id="WP_069015339.1">
    <property type="nucleotide sequence ID" value="NZ_LVJW01000006.1"/>
</dbReference>
<dbReference type="Proteomes" id="UP000094849">
    <property type="component" value="Unassembled WGS sequence"/>
</dbReference>
<feature type="domain" description="Glycosyltransferase 2-like" evidence="1">
    <location>
        <begin position="7"/>
        <end position="203"/>
    </location>
</feature>
<dbReference type="PANTHER" id="PTHR43179:SF10">
    <property type="entry name" value="GLYCOSYL TRANSFERASE"/>
    <property type="match status" value="1"/>
</dbReference>
<dbReference type="InterPro" id="IPR029044">
    <property type="entry name" value="Nucleotide-diphossugar_trans"/>
</dbReference>
<name>A0A1E2UN56_9GAMM</name>
<dbReference type="STRING" id="1818881.A3196_04835"/>